<organism evidence="2 3">
    <name type="scientific">Strongylus vulgaris</name>
    <name type="common">Blood worm</name>
    <dbReference type="NCBI Taxonomy" id="40348"/>
    <lineage>
        <taxon>Eukaryota</taxon>
        <taxon>Metazoa</taxon>
        <taxon>Ecdysozoa</taxon>
        <taxon>Nematoda</taxon>
        <taxon>Chromadorea</taxon>
        <taxon>Rhabditida</taxon>
        <taxon>Rhabditina</taxon>
        <taxon>Rhabditomorpha</taxon>
        <taxon>Strongyloidea</taxon>
        <taxon>Strongylidae</taxon>
        <taxon>Strongylus</taxon>
    </lineage>
</organism>
<reference evidence="2 3" key="1">
    <citation type="submission" date="2018-11" db="EMBL/GenBank/DDBJ databases">
        <authorList>
            <consortium name="Pathogen Informatics"/>
        </authorList>
    </citation>
    <scope>NUCLEOTIDE SEQUENCE [LARGE SCALE GENOMIC DNA]</scope>
</reference>
<feature type="domain" description="MAGE" evidence="1">
    <location>
        <begin position="11"/>
        <end position="108"/>
    </location>
</feature>
<dbReference type="OrthoDB" id="205198at2759"/>
<dbReference type="InterPro" id="IPR041899">
    <property type="entry name" value="MAGE_WH2"/>
</dbReference>
<evidence type="ECO:0000259" key="1">
    <source>
        <dbReference type="Pfam" id="PF01454"/>
    </source>
</evidence>
<dbReference type="Pfam" id="PF01454">
    <property type="entry name" value="MAGE"/>
    <property type="match status" value="1"/>
</dbReference>
<dbReference type="AlphaFoldDB" id="A0A3P7IRH5"/>
<protein>
    <recommendedName>
        <fullName evidence="1">MAGE domain-containing protein</fullName>
    </recommendedName>
</protein>
<dbReference type="InterPro" id="IPR002190">
    <property type="entry name" value="MHD_dom"/>
</dbReference>
<dbReference type="InterPro" id="IPR037445">
    <property type="entry name" value="MAGE"/>
</dbReference>
<dbReference type="PANTHER" id="PTHR11736:SF14">
    <property type="entry name" value="NSE3 HOMOLOG, SMC5-SMC6 COMPLEX COMPONENT"/>
    <property type="match status" value="1"/>
</dbReference>
<dbReference type="EMBL" id="UYYB01095411">
    <property type="protein sequence ID" value="VDM75501.1"/>
    <property type="molecule type" value="Genomic_DNA"/>
</dbReference>
<keyword evidence="3" id="KW-1185">Reference proteome</keyword>
<evidence type="ECO:0000313" key="3">
    <source>
        <dbReference type="Proteomes" id="UP000270094"/>
    </source>
</evidence>
<dbReference type="GO" id="GO:0005634">
    <property type="term" value="C:nucleus"/>
    <property type="evidence" value="ECO:0007669"/>
    <property type="project" value="TreeGrafter"/>
</dbReference>
<evidence type="ECO:0000313" key="2">
    <source>
        <dbReference type="EMBL" id="VDM75501.1"/>
    </source>
</evidence>
<dbReference type="PANTHER" id="PTHR11736">
    <property type="entry name" value="MELANOMA-ASSOCIATED ANTIGEN MAGE ANTIGEN"/>
    <property type="match status" value="1"/>
</dbReference>
<dbReference type="Proteomes" id="UP000270094">
    <property type="component" value="Unassembled WGS sequence"/>
</dbReference>
<name>A0A3P7IRH5_STRVU</name>
<proteinExistence type="predicted"/>
<dbReference type="Gene3D" id="1.10.10.1210">
    <property type="entry name" value="MAGE homology domain, winged helix WH2 motif"/>
    <property type="match status" value="1"/>
</dbReference>
<sequence length="157" mass="18087">MNQFEEIYPFDTSAQAKRGLLSVILMFIFVSKSRKSSVDRITETVLQSFLSGLGLCYDKPDPVFGDLRKLISPTPSAEFIYEGYISFAKATDRSETQVYTYDWGPRALLVCEPMSFCTIVKDDDVELWVDQQETVKLTENKKHQISLDSEQYMRGRR</sequence>
<gene>
    <name evidence="2" type="ORF">SVUK_LOCUS10499</name>
</gene>
<accession>A0A3P7IRH5</accession>